<evidence type="ECO:0000313" key="2">
    <source>
        <dbReference type="Proteomes" id="UP001499967"/>
    </source>
</evidence>
<comment type="caution">
    <text evidence="1">The sequence shown here is derived from an EMBL/GenBank/DDBJ whole genome shotgun (WGS) entry which is preliminary data.</text>
</comment>
<dbReference type="Proteomes" id="UP001499967">
    <property type="component" value="Unassembled WGS sequence"/>
</dbReference>
<gene>
    <name evidence="1" type="ORF">GCM10009559_00130</name>
</gene>
<dbReference type="RefSeq" id="WP_343937432.1">
    <property type="nucleotide sequence ID" value="NZ_BAAAHP010000002.1"/>
</dbReference>
<protein>
    <recommendedName>
        <fullName evidence="3">PPE family protein</fullName>
    </recommendedName>
</protein>
<reference evidence="1 2" key="1">
    <citation type="journal article" date="2019" name="Int. J. Syst. Evol. Microbiol.">
        <title>The Global Catalogue of Microorganisms (GCM) 10K type strain sequencing project: providing services to taxonomists for standard genome sequencing and annotation.</title>
        <authorList>
            <consortium name="The Broad Institute Genomics Platform"/>
            <consortium name="The Broad Institute Genome Sequencing Center for Infectious Disease"/>
            <person name="Wu L."/>
            <person name="Ma J."/>
        </authorList>
    </citation>
    <scope>NUCLEOTIDE SEQUENCE [LARGE SCALE GENOMIC DNA]</scope>
    <source>
        <strain evidence="1 2">JCM 11117</strain>
    </source>
</reference>
<accession>A0ABN1NXC7</accession>
<proteinExistence type="predicted"/>
<keyword evidence="2" id="KW-1185">Reference proteome</keyword>
<dbReference type="EMBL" id="BAAAHP010000002">
    <property type="protein sequence ID" value="GAA0918590.1"/>
    <property type="molecule type" value="Genomic_DNA"/>
</dbReference>
<evidence type="ECO:0000313" key="1">
    <source>
        <dbReference type="EMBL" id="GAA0918590.1"/>
    </source>
</evidence>
<sequence length="287" mass="29101">MTAQPLDWEGAGVASSWADLGAALSAEHVDPFQVAFTAAGAGLDTLGFVADPLDSLLTAGLGWLVEHVWFLREPLDALAGDPAQITAEARTWHHVGVELGAVAQQHRAAAEALGAWEGVAADGYRVAADLFGGALEQAGRDAARLAELILGSGAQVGTVRALVRDGIVGWVVEAVETAVLAGVAALVTAGGALGVGAVRLITSAVSLAHQLSRLVGRLLDAMILAGGTAAQISGAIRQSAAVVGAARPVVRDAERAAEHIGAARFVEYGKQHATAAQGERGWGQAPS</sequence>
<evidence type="ECO:0008006" key="3">
    <source>
        <dbReference type="Google" id="ProtNLM"/>
    </source>
</evidence>
<organism evidence="1 2">
    <name type="scientific">Pseudonocardia zijingensis</name>
    <dbReference type="NCBI Taxonomy" id="153376"/>
    <lineage>
        <taxon>Bacteria</taxon>
        <taxon>Bacillati</taxon>
        <taxon>Actinomycetota</taxon>
        <taxon>Actinomycetes</taxon>
        <taxon>Pseudonocardiales</taxon>
        <taxon>Pseudonocardiaceae</taxon>
        <taxon>Pseudonocardia</taxon>
    </lineage>
</organism>
<name>A0ABN1NXC7_9PSEU</name>